<dbReference type="Proteomes" id="UP000270219">
    <property type="component" value="Unassembled WGS sequence"/>
</dbReference>
<feature type="domain" description="Bacillithiol biosynthesis BshC C-terminal coiled-coil" evidence="4">
    <location>
        <begin position="380"/>
        <end position="537"/>
    </location>
</feature>
<dbReference type="AlphaFoldDB" id="A0A498DBV3"/>
<keyword evidence="6" id="KW-1185">Reference proteome</keyword>
<evidence type="ECO:0000313" key="5">
    <source>
        <dbReference type="EMBL" id="RLL45520.1"/>
    </source>
</evidence>
<dbReference type="EC" id="6.-.-.-" evidence="2"/>
<proteinExistence type="inferred from homology"/>
<dbReference type="InterPro" id="IPR011199">
    <property type="entry name" value="Bacillithiol_biosynth_BshC"/>
</dbReference>
<dbReference type="GO" id="GO:0016874">
    <property type="term" value="F:ligase activity"/>
    <property type="evidence" value="ECO:0007669"/>
    <property type="project" value="UniProtKB-UniRule"/>
</dbReference>
<keyword evidence="1 2" id="KW-0436">Ligase</keyword>
<dbReference type="InterPro" id="IPR055399">
    <property type="entry name" value="CC_BshC"/>
</dbReference>
<name>A0A498DBV3_9BACI</name>
<gene>
    <name evidence="2 5" type="primary">bshC</name>
    <name evidence="5" type="ORF">D8M04_10240</name>
</gene>
<reference evidence="5 6" key="1">
    <citation type="submission" date="2018-10" db="EMBL/GenBank/DDBJ databases">
        <title>Oceanobacillus sp. YLB-02 draft genome.</title>
        <authorList>
            <person name="Yu L."/>
        </authorList>
    </citation>
    <scope>NUCLEOTIDE SEQUENCE [LARGE SCALE GENOMIC DNA]</scope>
    <source>
        <strain evidence="5 6">YLB-02</strain>
    </source>
</reference>
<accession>A0A498DBV3</accession>
<comment type="function">
    <text evidence="2">Involved in bacillithiol (BSH) biosynthesis. May catalyze the last step of the pathway, the addition of cysteine to glucosamine malate (GlcN-Mal) to generate BSH.</text>
</comment>
<evidence type="ECO:0000259" key="3">
    <source>
        <dbReference type="Pfam" id="PF10079"/>
    </source>
</evidence>
<dbReference type="HAMAP" id="MF_01867">
    <property type="entry name" value="BshC"/>
    <property type="match status" value="1"/>
</dbReference>
<evidence type="ECO:0000256" key="2">
    <source>
        <dbReference type="HAMAP-Rule" id="MF_01867"/>
    </source>
</evidence>
<feature type="domain" description="Bacillithiol biosynthesis BshC N-terminal Rossmann-like" evidence="3">
    <location>
        <begin position="1"/>
        <end position="378"/>
    </location>
</feature>
<protein>
    <recommendedName>
        <fullName evidence="2">Putative cysteine ligase BshC</fullName>
        <ecNumber evidence="2">6.-.-.-</ecNumber>
    </recommendedName>
</protein>
<dbReference type="EMBL" id="RCHR01000003">
    <property type="protein sequence ID" value="RLL45520.1"/>
    <property type="molecule type" value="Genomic_DNA"/>
</dbReference>
<comment type="caution">
    <text evidence="5">The sequence shown here is derived from an EMBL/GenBank/DDBJ whole genome shotgun (WGS) entry which is preliminary data.</text>
</comment>
<comment type="similarity">
    <text evidence="2">Belongs to the BshC family.</text>
</comment>
<evidence type="ECO:0000313" key="6">
    <source>
        <dbReference type="Proteomes" id="UP000270219"/>
    </source>
</evidence>
<dbReference type="NCBIfam" id="TIGR03998">
    <property type="entry name" value="thiol_BshC"/>
    <property type="match status" value="1"/>
</dbReference>
<sequence length="538" mass="62302">MRIDPVRLTNQSKLISDYRSNNKDIKDFFDYLPFDGFEERVNDLYKQSFQRTELADVLYQINKEWSAPASTLENINRLKESNSVVVVGGQQAGLLTGPLYTINKVISIIQLSKQQEEELNIPVIPVFWIAGEDHDFDEINHIYLRNSNEMKKWKVSQQNEQKSSVSHIEMDKEEVKNWLNRIFIELQETAYTKELHEVTEACLSQSNTYTEFFARLIFRLFDEYGLVLVDSAHPLIRNLESSFFLQMIENQQKITNEVRSTLKRLGEKSYTVPLDVEENAANLFYHKGQERILLMRDENGDWVGKQQEVKFTTEEIIQIAKDHPEQLSNNVVTRPLMQELIFPTLAFIGGPGEISYWAGLKTAFHTLGVKMPPVVPRLSFTFLDSTTNKGLEKYKITVDEAINEGLNEFKEEWIKSKSNPPIEDLAADLKKAIEKAHAPLRKVASDIRSDIRDLSEKNLTYLMRDVEFLEKRMNKAVEEKYAKELNDLKGIQLALRPAGLQERIWNPLPLINQYGVAFVHQTIHAPCSFMEDHYVVHI</sequence>
<evidence type="ECO:0000256" key="1">
    <source>
        <dbReference type="ARBA" id="ARBA00022598"/>
    </source>
</evidence>
<organism evidence="5 6">
    <name type="scientific">Oceanobacillus piezotolerans</name>
    <dbReference type="NCBI Taxonomy" id="2448030"/>
    <lineage>
        <taxon>Bacteria</taxon>
        <taxon>Bacillati</taxon>
        <taxon>Bacillota</taxon>
        <taxon>Bacilli</taxon>
        <taxon>Bacillales</taxon>
        <taxon>Bacillaceae</taxon>
        <taxon>Oceanobacillus</taxon>
    </lineage>
</organism>
<dbReference type="OrthoDB" id="9765151at2"/>
<evidence type="ECO:0000259" key="4">
    <source>
        <dbReference type="Pfam" id="PF24850"/>
    </source>
</evidence>
<dbReference type="InterPro" id="IPR055398">
    <property type="entry name" value="Rossmann-like_BshC"/>
</dbReference>
<dbReference type="Pfam" id="PF10079">
    <property type="entry name" value="Rossmann-like_BshC"/>
    <property type="match status" value="1"/>
</dbReference>
<dbReference type="Pfam" id="PF24850">
    <property type="entry name" value="CC_BshC"/>
    <property type="match status" value="1"/>
</dbReference>
<dbReference type="PIRSF" id="PIRSF012535">
    <property type="entry name" value="UCP012535"/>
    <property type="match status" value="1"/>
</dbReference>